<dbReference type="GO" id="GO:0009073">
    <property type="term" value="P:aromatic amino acid family biosynthetic process"/>
    <property type="evidence" value="ECO:0007669"/>
    <property type="project" value="UniProtKB-KW"/>
</dbReference>
<keyword evidence="1" id="KW-0028">Amino-acid biosynthesis</keyword>
<protein>
    <submittedName>
        <fullName evidence="4">3-dehydroquinate synthase</fullName>
    </submittedName>
</protein>
<dbReference type="InterPro" id="IPR002812">
    <property type="entry name" value="DHQS"/>
</dbReference>
<reference evidence="4" key="1">
    <citation type="submission" date="2022-06" db="EMBL/GenBank/DDBJ databases">
        <title>Aquibacillus sp. a new bacterium isolated from soil saline samples.</title>
        <authorList>
            <person name="Galisteo C."/>
            <person name="De La Haba R."/>
            <person name="Sanchez-Porro C."/>
            <person name="Ventosa A."/>
        </authorList>
    </citation>
    <scope>NUCLEOTIDE SEQUENCE</scope>
    <source>
        <strain evidence="4">3ASR75-54</strain>
    </source>
</reference>
<dbReference type="InterPro" id="IPR056179">
    <property type="entry name" value="DHQS_C"/>
</dbReference>
<feature type="domain" description="3-dehydroquinate synthase C-terminal" evidence="3">
    <location>
        <begin position="9"/>
        <end position="180"/>
    </location>
</feature>
<dbReference type="Proteomes" id="UP001145069">
    <property type="component" value="Unassembled WGS sequence"/>
</dbReference>
<dbReference type="AlphaFoldDB" id="A0A9X4AFY4"/>
<dbReference type="GO" id="GO:0008652">
    <property type="term" value="P:amino acid biosynthetic process"/>
    <property type="evidence" value="ECO:0007669"/>
    <property type="project" value="UniProtKB-KW"/>
</dbReference>
<evidence type="ECO:0000259" key="3">
    <source>
        <dbReference type="Pfam" id="PF26558"/>
    </source>
</evidence>
<gene>
    <name evidence="4" type="ORF">NC799_14605</name>
</gene>
<name>A0A9X4AFY4_9BACI</name>
<proteinExistence type="predicted"/>
<organism evidence="4 5">
    <name type="scientific">Aquibacillus salsiterrae</name>
    <dbReference type="NCBI Taxonomy" id="2950439"/>
    <lineage>
        <taxon>Bacteria</taxon>
        <taxon>Bacillati</taxon>
        <taxon>Bacillota</taxon>
        <taxon>Bacilli</taxon>
        <taxon>Bacillales</taxon>
        <taxon>Bacillaceae</taxon>
        <taxon>Aquibacillus</taxon>
    </lineage>
</organism>
<evidence type="ECO:0000313" key="4">
    <source>
        <dbReference type="EMBL" id="MDC3418119.1"/>
    </source>
</evidence>
<dbReference type="RefSeq" id="WP_272447182.1">
    <property type="nucleotide sequence ID" value="NZ_JAMQKC010000020.1"/>
</dbReference>
<evidence type="ECO:0000313" key="5">
    <source>
        <dbReference type="Proteomes" id="UP001145069"/>
    </source>
</evidence>
<dbReference type="PANTHER" id="PTHR33563:SF1">
    <property type="entry name" value="3-DEHYDROQUINATE SYNTHASE"/>
    <property type="match status" value="1"/>
</dbReference>
<comment type="caution">
    <text evidence="4">The sequence shown here is derived from an EMBL/GenBank/DDBJ whole genome shotgun (WGS) entry which is preliminary data.</text>
</comment>
<evidence type="ECO:0000256" key="2">
    <source>
        <dbReference type="ARBA" id="ARBA00023141"/>
    </source>
</evidence>
<dbReference type="EMBL" id="JAMQKC010000020">
    <property type="protein sequence ID" value="MDC3418119.1"/>
    <property type="molecule type" value="Genomic_DNA"/>
</dbReference>
<keyword evidence="2" id="KW-0057">Aromatic amino acid biosynthesis</keyword>
<dbReference type="PANTHER" id="PTHR33563">
    <property type="match status" value="1"/>
</dbReference>
<evidence type="ECO:0000256" key="1">
    <source>
        <dbReference type="ARBA" id="ARBA00022605"/>
    </source>
</evidence>
<dbReference type="GO" id="GO:0016491">
    <property type="term" value="F:oxidoreductase activity"/>
    <property type="evidence" value="ECO:0007669"/>
    <property type="project" value="InterPro"/>
</dbReference>
<dbReference type="GO" id="GO:0003856">
    <property type="term" value="F:3-dehydroquinate synthase activity"/>
    <property type="evidence" value="ECO:0007669"/>
    <property type="project" value="InterPro"/>
</dbReference>
<sequence>MEHQAKVAGVVSITPIGTGERVCIDMIDRLGPREGIFVGNTGHGYVKVLSENRQTDTYPARVFRINAGAIHQYILLFGDKTTYLSEVKPGVELPIFHQTDIRNVAVGRVKMEKREFVRVVCQVDGVTISATLQQSDSVHLETEDGLEKSIVDLQVGDKIICRLDNPGRHLGEKINEDIEEI</sequence>
<keyword evidence="5" id="KW-1185">Reference proteome</keyword>
<dbReference type="Pfam" id="PF26558">
    <property type="entry name" value="DHQS_2nd"/>
    <property type="match status" value="1"/>
</dbReference>
<accession>A0A9X4AFY4</accession>